<dbReference type="InterPro" id="IPR037138">
    <property type="entry name" value="His_deacetylse_dom_sf"/>
</dbReference>
<dbReference type="GO" id="GO:0016787">
    <property type="term" value="F:hydrolase activity"/>
    <property type="evidence" value="ECO:0007669"/>
    <property type="project" value="UniProtKB-KW"/>
</dbReference>
<dbReference type="GO" id="GO:0046872">
    <property type="term" value="F:metal ion binding"/>
    <property type="evidence" value="ECO:0007669"/>
    <property type="project" value="UniProtKB-KW"/>
</dbReference>
<organism evidence="8 9">
    <name type="scientific">Cephalotrichum gorgonifer</name>
    <dbReference type="NCBI Taxonomy" id="2041049"/>
    <lineage>
        <taxon>Eukaryota</taxon>
        <taxon>Fungi</taxon>
        <taxon>Dikarya</taxon>
        <taxon>Ascomycota</taxon>
        <taxon>Pezizomycotina</taxon>
        <taxon>Sordariomycetes</taxon>
        <taxon>Hypocreomycetidae</taxon>
        <taxon>Microascales</taxon>
        <taxon>Microascaceae</taxon>
        <taxon>Cephalotrichum</taxon>
    </lineage>
</organism>
<dbReference type="Gene3D" id="3.40.800.20">
    <property type="entry name" value="Histone deacetylase domain"/>
    <property type="match status" value="1"/>
</dbReference>
<name>A0AAE8MU41_9PEZI</name>
<dbReference type="PANTHER" id="PTHR10625:SF17">
    <property type="entry name" value="HISTONE DEACETYLASE 8"/>
    <property type="match status" value="1"/>
</dbReference>
<evidence type="ECO:0000256" key="2">
    <source>
        <dbReference type="ARBA" id="ARBA00005947"/>
    </source>
</evidence>
<keyword evidence="4" id="KW-0378">Hydrolase</keyword>
<feature type="region of interest" description="Disordered" evidence="6">
    <location>
        <begin position="63"/>
        <end position="95"/>
    </location>
</feature>
<evidence type="ECO:0000256" key="5">
    <source>
        <dbReference type="ARBA" id="ARBA00022833"/>
    </source>
</evidence>
<gene>
    <name evidence="8" type="ORF">DNG_02769</name>
</gene>
<dbReference type="Proteomes" id="UP001187682">
    <property type="component" value="Unassembled WGS sequence"/>
</dbReference>
<evidence type="ECO:0000259" key="7">
    <source>
        <dbReference type="Pfam" id="PF00850"/>
    </source>
</evidence>
<comment type="cofactor">
    <cofactor evidence="1">
        <name>Zn(2+)</name>
        <dbReference type="ChEBI" id="CHEBI:29105"/>
    </cofactor>
</comment>
<dbReference type="GO" id="GO:0004407">
    <property type="term" value="F:histone deacetylase activity"/>
    <property type="evidence" value="ECO:0007669"/>
    <property type="project" value="TreeGrafter"/>
</dbReference>
<dbReference type="Pfam" id="PF00850">
    <property type="entry name" value="Hist_deacetyl"/>
    <property type="match status" value="1"/>
</dbReference>
<dbReference type="InterPro" id="IPR023801">
    <property type="entry name" value="His_deacetylse_dom"/>
</dbReference>
<dbReference type="SUPFAM" id="SSF52768">
    <property type="entry name" value="Arginase/deacetylase"/>
    <property type="match status" value="1"/>
</dbReference>
<dbReference type="GO" id="GO:0040029">
    <property type="term" value="P:epigenetic regulation of gene expression"/>
    <property type="evidence" value="ECO:0007669"/>
    <property type="project" value="TreeGrafter"/>
</dbReference>
<sequence length="361" mass="39816">MLVLYHSFTVLCHDSVELVNGRIIRSRDCPGRIWAILCALSYDGFHQLQELPPLPVPPLPDPPHPQGMTNGVTNGATNSTTNGTTNGMTNGRTNDFGPPISKFITETHDAWYLRYLQDIHGQWVQLGMIDPAGTILPDCSRLPSAARAGAAPREPKHPAARPGYYSFDLSSGIAIDSWSAIVVSAELAVEAFHRKYSNEEKPPQIAILDIDFNHGNGTQDYFFTDPSVVYVSIHGEDEYPYYTGHASERGAGNAQDANLNLPLATGSSAEEYIKKLDQAVEFLEAAEPEYLVVSLGFNTYYRDPQGFFDIQTEDYVRIGARIRCQSGLQDIPAVLLLEGGYDTETLGANLLAFLEGWENRF</sequence>
<keyword evidence="5" id="KW-0862">Zinc</keyword>
<reference evidence="8" key="1">
    <citation type="submission" date="2018-03" db="EMBL/GenBank/DDBJ databases">
        <authorList>
            <person name="Guldener U."/>
        </authorList>
    </citation>
    <scope>NUCLEOTIDE SEQUENCE</scope>
</reference>
<dbReference type="InterPro" id="IPR023696">
    <property type="entry name" value="Ureohydrolase_dom_sf"/>
</dbReference>
<comment type="similarity">
    <text evidence="2">Belongs to the histone deacetylase family.</text>
</comment>
<evidence type="ECO:0000256" key="4">
    <source>
        <dbReference type="ARBA" id="ARBA00022801"/>
    </source>
</evidence>
<evidence type="ECO:0000313" key="8">
    <source>
        <dbReference type="EMBL" id="SPN99917.1"/>
    </source>
</evidence>
<evidence type="ECO:0000256" key="6">
    <source>
        <dbReference type="SAM" id="MobiDB-lite"/>
    </source>
</evidence>
<feature type="compositionally biased region" description="Low complexity" evidence="6">
    <location>
        <begin position="69"/>
        <end position="94"/>
    </location>
</feature>
<protein>
    <recommendedName>
        <fullName evidence="7">Histone deacetylase domain-containing protein</fullName>
    </recommendedName>
</protein>
<dbReference type="AlphaFoldDB" id="A0AAE8MU41"/>
<evidence type="ECO:0000256" key="1">
    <source>
        <dbReference type="ARBA" id="ARBA00001947"/>
    </source>
</evidence>
<dbReference type="EMBL" id="ONZQ02000003">
    <property type="protein sequence ID" value="SPN99917.1"/>
    <property type="molecule type" value="Genomic_DNA"/>
</dbReference>
<keyword evidence="9" id="KW-1185">Reference proteome</keyword>
<accession>A0AAE8MU41</accession>
<evidence type="ECO:0000313" key="9">
    <source>
        <dbReference type="Proteomes" id="UP001187682"/>
    </source>
</evidence>
<comment type="caution">
    <text evidence="8">The sequence shown here is derived from an EMBL/GenBank/DDBJ whole genome shotgun (WGS) entry which is preliminary data.</text>
</comment>
<feature type="domain" description="Histone deacetylase" evidence="7">
    <location>
        <begin position="197"/>
        <end position="354"/>
    </location>
</feature>
<evidence type="ECO:0000256" key="3">
    <source>
        <dbReference type="ARBA" id="ARBA00022723"/>
    </source>
</evidence>
<proteinExistence type="inferred from homology"/>
<dbReference type="PANTHER" id="PTHR10625">
    <property type="entry name" value="HISTONE DEACETYLASE HDAC1-RELATED"/>
    <property type="match status" value="1"/>
</dbReference>
<keyword evidence="3" id="KW-0479">Metal-binding</keyword>